<dbReference type="RefSeq" id="WP_088647557.1">
    <property type="nucleotide sequence ID" value="NZ_MZMV01000101.1"/>
</dbReference>
<dbReference type="EMBL" id="MZMV01000101">
    <property type="protein sequence ID" value="OWU97467.1"/>
    <property type="molecule type" value="Genomic_DNA"/>
</dbReference>
<dbReference type="OrthoDB" id="3397365at2"/>
<accession>A0A246R9M5</accession>
<comment type="caution">
    <text evidence="2">The sequence shown here is derived from an EMBL/GenBank/DDBJ whole genome shotgun (WGS) entry which is preliminary data.</text>
</comment>
<evidence type="ECO:0000313" key="2">
    <source>
        <dbReference type="EMBL" id="OWU97467.1"/>
    </source>
</evidence>
<protein>
    <submittedName>
        <fullName evidence="2">Uncharacterized protein</fullName>
    </submittedName>
</protein>
<feature type="region of interest" description="Disordered" evidence="1">
    <location>
        <begin position="222"/>
        <end position="242"/>
    </location>
</feature>
<name>A0A246R9M5_9ACTN</name>
<dbReference type="Proteomes" id="UP000197174">
    <property type="component" value="Unassembled WGS sequence"/>
</dbReference>
<keyword evidence="3" id="KW-1185">Reference proteome</keyword>
<feature type="compositionally biased region" description="Basic and acidic residues" evidence="1">
    <location>
        <begin position="226"/>
        <end position="235"/>
    </location>
</feature>
<reference evidence="2 3" key="1">
    <citation type="submission" date="2017-03" db="EMBL/GenBank/DDBJ databases">
        <title>Whole genome sequence of Micromonospora wenchangensis, isolated from mangrove soil.</title>
        <authorList>
            <person name="Yang H."/>
        </authorList>
    </citation>
    <scope>NUCLEOTIDE SEQUENCE [LARGE SCALE GENOMIC DNA]</scope>
    <source>
        <strain evidence="2 3">CCTCC AA 2012002</strain>
    </source>
</reference>
<gene>
    <name evidence="2" type="ORF">B5D80_31515</name>
</gene>
<sequence length="473" mass="51899">MTEVAIALNTTANMIGFAQGQAKGLTDGVFQVNGFSNAGFRTEVPLNQLISPVPIAHGQLVMVQGGQSRQHVYWLRYLRRGIGVTDKKRVCVELLVRFTTFDYVPKDGEGGPTAQERAILRDYPLWGITDLSVSLMATGRGRNPFNKFNESGSLTFDVAAVNDGMPHLRINYRVQHQAKNLLGAPLGLSHNDVGAFLVHSNGSFEINPGEGRTEKHFRITPLSGSVHDRPTRVVPDDEDGQPVTTGVLRAQRIELGGIDHGGRMLDPHEHKGMKVIGFERMDGPNTVTVHNDGQPPVVATAADDEGHETSLRLEYVRDGAVLGRKVRTKIKALLLLRFTMVPYVTAPDGGHRQIVYVGGVRYTAFRNVSLRVLEVGHGDPVVVGEKGREYDVDAVKNRHHEESTLFFGPYVEEVPGQVGVQLRIDWTAEHAGADGRSRQHSNKGRFRLGTDPSGSPVLRLLDADSNKYFTVTG</sequence>
<evidence type="ECO:0000313" key="3">
    <source>
        <dbReference type="Proteomes" id="UP000197174"/>
    </source>
</evidence>
<proteinExistence type="predicted"/>
<organism evidence="2 3">
    <name type="scientific">Micromonospora wenchangensis</name>
    <dbReference type="NCBI Taxonomy" id="1185415"/>
    <lineage>
        <taxon>Bacteria</taxon>
        <taxon>Bacillati</taxon>
        <taxon>Actinomycetota</taxon>
        <taxon>Actinomycetes</taxon>
        <taxon>Micromonosporales</taxon>
        <taxon>Micromonosporaceae</taxon>
        <taxon>Micromonospora</taxon>
    </lineage>
</organism>
<feature type="region of interest" description="Disordered" evidence="1">
    <location>
        <begin position="431"/>
        <end position="451"/>
    </location>
</feature>
<evidence type="ECO:0000256" key="1">
    <source>
        <dbReference type="SAM" id="MobiDB-lite"/>
    </source>
</evidence>
<dbReference type="AlphaFoldDB" id="A0A246R9M5"/>